<dbReference type="Pfam" id="PF11282">
    <property type="entry name" value="DUF3082"/>
    <property type="match status" value="1"/>
</dbReference>
<evidence type="ECO:0000313" key="3">
    <source>
        <dbReference type="Proteomes" id="UP000034681"/>
    </source>
</evidence>
<protein>
    <recommendedName>
        <fullName evidence="4">DUF3082 domain-containing protein</fullName>
    </recommendedName>
</protein>
<reference evidence="2" key="1">
    <citation type="submission" date="2012-04" db="EMBL/GenBank/DDBJ databases">
        <authorList>
            <person name="Borisov I.G."/>
            <person name="Ivanikova N.V."/>
            <person name="Pinevich A.V."/>
        </authorList>
    </citation>
    <scope>NUCLEOTIDE SEQUENCE</scope>
    <source>
        <strain evidence="2">CALU 1027</strain>
    </source>
</reference>
<keyword evidence="1" id="KW-0472">Membrane</keyword>
<name>A0A0M2PYU2_PROHO</name>
<gene>
    <name evidence="2" type="ORF">PROH_00725</name>
</gene>
<organism evidence="2 3">
    <name type="scientific">Prochlorothrix hollandica PCC 9006 = CALU 1027</name>
    <dbReference type="NCBI Taxonomy" id="317619"/>
    <lineage>
        <taxon>Bacteria</taxon>
        <taxon>Bacillati</taxon>
        <taxon>Cyanobacteriota</taxon>
        <taxon>Cyanophyceae</taxon>
        <taxon>Prochlorotrichales</taxon>
        <taxon>Prochlorotrichaceae</taxon>
        <taxon>Prochlorothrix</taxon>
    </lineage>
</organism>
<dbReference type="AlphaFoldDB" id="A0A0M2PYU2"/>
<dbReference type="EMBL" id="AJTX02000002">
    <property type="protein sequence ID" value="KKJ01616.1"/>
    <property type="molecule type" value="Genomic_DNA"/>
</dbReference>
<keyword evidence="3" id="KW-1185">Reference proteome</keyword>
<proteinExistence type="predicted"/>
<keyword evidence="1" id="KW-0812">Transmembrane</keyword>
<dbReference type="STRING" id="317619.GCA_000332315_03302"/>
<accession>A0A0M2PYU2</accession>
<dbReference type="eggNOG" id="ENOG5032ZPB">
    <property type="taxonomic scope" value="Bacteria"/>
</dbReference>
<evidence type="ECO:0000313" key="2">
    <source>
        <dbReference type="EMBL" id="KKJ01616.1"/>
    </source>
</evidence>
<dbReference type="Proteomes" id="UP000034681">
    <property type="component" value="Unassembled WGS sequence"/>
</dbReference>
<keyword evidence="1" id="KW-1133">Transmembrane helix</keyword>
<evidence type="ECO:0008006" key="4">
    <source>
        <dbReference type="Google" id="ProtNLM"/>
    </source>
</evidence>
<dbReference type="PANTHER" id="PTHR35733:SF1">
    <property type="entry name" value="OS02G0307800 PROTEIN"/>
    <property type="match status" value="1"/>
</dbReference>
<sequence>MWQCVSGSLMAGGFSFLLYLLTHSIAQSFAAKPIAAKSYVAANIGAAVRTLVVGSCTLATFLFAITALGLLALGIQTALQGREQGNLGNLDKESDH</sequence>
<feature type="transmembrane region" description="Helical" evidence="1">
    <location>
        <begin position="46"/>
        <end position="73"/>
    </location>
</feature>
<dbReference type="PANTHER" id="PTHR35733">
    <property type="entry name" value="OS02G0307800 PROTEIN"/>
    <property type="match status" value="1"/>
</dbReference>
<comment type="caution">
    <text evidence="2">The sequence shown here is derived from an EMBL/GenBank/DDBJ whole genome shotgun (WGS) entry which is preliminary data.</text>
</comment>
<evidence type="ECO:0000256" key="1">
    <source>
        <dbReference type="SAM" id="Phobius"/>
    </source>
</evidence>
<dbReference type="InterPro" id="IPR021434">
    <property type="entry name" value="DUF3082"/>
</dbReference>